<evidence type="ECO:0000313" key="1">
    <source>
        <dbReference type="EMBL" id="SMP30352.1"/>
    </source>
</evidence>
<evidence type="ECO:0000313" key="2">
    <source>
        <dbReference type="Proteomes" id="UP001157961"/>
    </source>
</evidence>
<reference evidence="1 2" key="1">
    <citation type="submission" date="2017-05" db="EMBL/GenBank/DDBJ databases">
        <authorList>
            <person name="Varghese N."/>
            <person name="Submissions S."/>
        </authorList>
    </citation>
    <scope>NUCLEOTIDE SEQUENCE [LARGE SCALE GENOMIC DNA]</scope>
    <source>
        <strain evidence="1 2">DSM 29734</strain>
    </source>
</reference>
<dbReference type="EMBL" id="FXTY01000007">
    <property type="protein sequence ID" value="SMP30352.1"/>
    <property type="molecule type" value="Genomic_DNA"/>
</dbReference>
<protein>
    <recommendedName>
        <fullName evidence="3">Phosphoadenosine phosphosulfate reductase</fullName>
    </recommendedName>
</protein>
<organism evidence="1 2">
    <name type="scientific">Shimia sagamensis</name>
    <dbReference type="NCBI Taxonomy" id="1566352"/>
    <lineage>
        <taxon>Bacteria</taxon>
        <taxon>Pseudomonadati</taxon>
        <taxon>Pseudomonadota</taxon>
        <taxon>Alphaproteobacteria</taxon>
        <taxon>Rhodobacterales</taxon>
        <taxon>Roseobacteraceae</taxon>
    </lineage>
</organism>
<evidence type="ECO:0008006" key="3">
    <source>
        <dbReference type="Google" id="ProtNLM"/>
    </source>
</evidence>
<keyword evidence="2" id="KW-1185">Reference proteome</keyword>
<sequence length="324" mass="36444">MARGVRKNIDMQDTANGFDTPMLGLSRDEWLSQLEHVAEAHGHFQPLGDRHWATLVEDKPVLLVTFETVDSIQKRGDTGHPLGWELVRELGWSHLCVLSDGDTWFRDPEVIAYFDRLSGDGFFDEFDEVVFYGAGSCGYAAAGYSIVATDAQVVAVRPQATLSPRFAGWDKRFPHSRKIAFDGPYGFAPDMAAMADRCFVIYDPTQDMDAIHAALFARENTELMPTPHLGATPEEDLLEMQVLYRVLVKAGAGTLSRTAFYKLYRARRAHVPYLDRLLREVSQKNRPFVTALLCANVARRLKEPRFLRHLNALVQDADQGRLAS</sequence>
<gene>
    <name evidence="1" type="ORF">SAMN06265373_10728</name>
</gene>
<accession>A0ABY1PC39</accession>
<comment type="caution">
    <text evidence="1">The sequence shown here is derived from an EMBL/GenBank/DDBJ whole genome shotgun (WGS) entry which is preliminary data.</text>
</comment>
<name>A0ABY1PC39_9RHOB</name>
<dbReference type="Proteomes" id="UP001157961">
    <property type="component" value="Unassembled WGS sequence"/>
</dbReference>
<proteinExistence type="predicted"/>